<evidence type="ECO:0000313" key="2">
    <source>
        <dbReference type="Proteomes" id="UP001145094"/>
    </source>
</evidence>
<dbReference type="AlphaFoldDB" id="A0A9W6CEX3"/>
<comment type="caution">
    <text evidence="1">The sequence shown here is derived from an EMBL/GenBank/DDBJ whole genome shotgun (WGS) entry which is preliminary data.</text>
</comment>
<dbReference type="EMBL" id="BSCH01000014">
    <property type="protein sequence ID" value="GLG90836.1"/>
    <property type="molecule type" value="Genomic_DNA"/>
</dbReference>
<dbReference type="RefSeq" id="WP_281845510.1">
    <property type="nucleotide sequence ID" value="NZ_BSCH01000014.1"/>
</dbReference>
<organism evidence="1 2">
    <name type="scientific">Sellimonas catena</name>
    <dbReference type="NCBI Taxonomy" id="2994035"/>
    <lineage>
        <taxon>Bacteria</taxon>
        <taxon>Bacillati</taxon>
        <taxon>Bacillota</taxon>
        <taxon>Clostridia</taxon>
        <taxon>Lachnospirales</taxon>
        <taxon>Lachnospiraceae</taxon>
        <taxon>Sellimonas</taxon>
    </lineage>
</organism>
<sequence length="67" mass="7459">MKKGGVFALNDDMKPKMYGDMEGFAQKLRDMGYQDVRLIDTAQEAFGSHGRAAMMMLGSSRLLVGRK</sequence>
<protein>
    <recommendedName>
        <fullName evidence="3">Methyltransferase</fullName>
    </recommendedName>
</protein>
<dbReference type="Proteomes" id="UP001145094">
    <property type="component" value="Unassembled WGS sequence"/>
</dbReference>
<evidence type="ECO:0000313" key="1">
    <source>
        <dbReference type="EMBL" id="GLG90836.1"/>
    </source>
</evidence>
<gene>
    <name evidence="1" type="ORF">Selli2_22630</name>
</gene>
<reference evidence="1" key="1">
    <citation type="submission" date="2022-11" db="EMBL/GenBank/DDBJ databases">
        <title>Draft genome sequence of Sellimonas catena strain 18CBH55.</title>
        <authorList>
            <person name="Hisatomi A."/>
            <person name="Ohkuma M."/>
            <person name="Sakamoto M."/>
        </authorList>
    </citation>
    <scope>NUCLEOTIDE SEQUENCE</scope>
    <source>
        <strain evidence="1">18CBH55</strain>
    </source>
</reference>
<proteinExistence type="predicted"/>
<evidence type="ECO:0008006" key="3">
    <source>
        <dbReference type="Google" id="ProtNLM"/>
    </source>
</evidence>
<accession>A0A9W6CEX3</accession>
<name>A0A9W6CEX3_9FIRM</name>
<reference evidence="1" key="3">
    <citation type="journal article" date="2023" name="Int. J. Syst. Evol. Microbiol.">
        <title>Sellimonas catena sp. nov., isolated from human faeces.</title>
        <authorList>
            <person name="Hisatomi A."/>
            <person name="Ohkuma M."/>
            <person name="Sakamoto M."/>
        </authorList>
    </citation>
    <scope>NUCLEOTIDE SEQUENCE</scope>
    <source>
        <strain evidence="1">18CBH55</strain>
    </source>
</reference>
<reference evidence="1" key="2">
    <citation type="submission" date="2022-11" db="EMBL/GenBank/DDBJ databases">
        <title>Draft genome sequence of Sellimonas catena strain 18CBH55.</title>
        <authorList>
            <person name="Atsushi H."/>
            <person name="Moriya O."/>
            <person name="Mitsuo S."/>
        </authorList>
    </citation>
    <scope>NUCLEOTIDE SEQUENCE</scope>
    <source>
        <strain evidence="1">18CBH55</strain>
    </source>
</reference>